<dbReference type="GO" id="GO:0031515">
    <property type="term" value="C:tRNA (m1A) methyltransferase complex"/>
    <property type="evidence" value="ECO:0007669"/>
    <property type="project" value="InterPro"/>
</dbReference>
<dbReference type="EC" id="2.1.1.220" evidence="1"/>
<proteinExistence type="predicted"/>
<dbReference type="CDD" id="cd02440">
    <property type="entry name" value="AdoMet_MTases"/>
    <property type="match status" value="1"/>
</dbReference>
<evidence type="ECO:0000313" key="10">
    <source>
        <dbReference type="Proteomes" id="UP000522663"/>
    </source>
</evidence>
<feature type="non-terminal residue" evidence="9">
    <location>
        <position position="1"/>
    </location>
</feature>
<evidence type="ECO:0000256" key="3">
    <source>
        <dbReference type="ARBA" id="ARBA00022679"/>
    </source>
</evidence>
<dbReference type="PANTHER" id="PTHR12133">
    <property type="entry name" value="TRNA (ADENINE(58)-N(1))-METHYLTRANSFERASE"/>
    <property type="match status" value="1"/>
</dbReference>
<feature type="domain" description="TR61B FKBP-like" evidence="8">
    <location>
        <begin position="10"/>
        <end position="64"/>
    </location>
</feature>
<keyword evidence="3" id="KW-0808">Transferase</keyword>
<comment type="caution">
    <text evidence="9">The sequence shown here is derived from an EMBL/GenBank/DDBJ whole genome shotgun (WGS) entry which is preliminary data.</text>
</comment>
<evidence type="ECO:0000259" key="8">
    <source>
        <dbReference type="Pfam" id="PF21985"/>
    </source>
</evidence>
<dbReference type="GO" id="GO:0005739">
    <property type="term" value="C:mitochondrion"/>
    <property type="evidence" value="ECO:0007669"/>
    <property type="project" value="TreeGrafter"/>
</dbReference>
<keyword evidence="5" id="KW-0819">tRNA processing</keyword>
<dbReference type="PROSITE" id="PS51620">
    <property type="entry name" value="SAM_TRM61"/>
    <property type="match status" value="1"/>
</dbReference>
<evidence type="ECO:0000256" key="4">
    <source>
        <dbReference type="ARBA" id="ARBA00022691"/>
    </source>
</evidence>
<dbReference type="EMBL" id="VXAB01001864">
    <property type="protein sequence ID" value="NXJ04983.1"/>
    <property type="molecule type" value="Genomic_DNA"/>
</dbReference>
<dbReference type="GO" id="GO:0160107">
    <property type="term" value="F:tRNA (adenine(58)-N1)-methyltransferase activity"/>
    <property type="evidence" value="ECO:0007669"/>
    <property type="project" value="UniProtKB-EC"/>
</dbReference>
<dbReference type="OrthoDB" id="5585464at2759"/>
<comment type="catalytic activity">
    <reaction evidence="6">
        <text>an adenosine in mRNA + S-adenosyl-L-methionine = an N(1)-methyladenosine in mRNA + S-adenosyl-L-homocysteine + H(+)</text>
        <dbReference type="Rhea" id="RHEA:55392"/>
        <dbReference type="Rhea" id="RHEA-COMP:12414"/>
        <dbReference type="Rhea" id="RHEA-COMP:12415"/>
        <dbReference type="ChEBI" id="CHEBI:15378"/>
        <dbReference type="ChEBI" id="CHEBI:57856"/>
        <dbReference type="ChEBI" id="CHEBI:59789"/>
        <dbReference type="ChEBI" id="CHEBI:74411"/>
        <dbReference type="ChEBI" id="CHEBI:74491"/>
    </reaction>
</comment>
<dbReference type="GO" id="GO:0030488">
    <property type="term" value="P:tRNA methylation"/>
    <property type="evidence" value="ECO:0007669"/>
    <property type="project" value="InterPro"/>
</dbReference>
<evidence type="ECO:0000256" key="2">
    <source>
        <dbReference type="ARBA" id="ARBA00022603"/>
    </source>
</evidence>
<feature type="non-terminal residue" evidence="9">
    <location>
        <position position="256"/>
    </location>
</feature>
<dbReference type="Gene3D" id="3.40.50.150">
    <property type="entry name" value="Vaccinia Virus protein VP39"/>
    <property type="match status" value="1"/>
</dbReference>
<dbReference type="Proteomes" id="UP000522663">
    <property type="component" value="Unassembled WGS sequence"/>
</dbReference>
<dbReference type="Gene3D" id="3.10.330.20">
    <property type="match status" value="1"/>
</dbReference>
<dbReference type="InterPro" id="IPR054151">
    <property type="entry name" value="TR61B_FKBP-like"/>
</dbReference>
<sequence length="256" mass="28294">AAARPGPLRAGELALAEMRRKHNKTLKLLCRLEAGAVLHSHGGLLPHRDIIGQLPGQLLRTSAGARLLLRRPSLEEYVLLMPRGPAIAYPKDVGAVLMMMDVHPGDAVLESGSGSGALSLFLSRAVGPKGRVISYEIREDHHSLAKKNYRQWRTAWKIGHTEEWPDNVDFILKDITRAAEDMKSITFDAVVLDMLTPQSALSVVHPSLKEGGVCAVYLANITQVIDLLDRIRMCRLPFACEKIIEVTHRNWLVLPA</sequence>
<dbReference type="InterPro" id="IPR029063">
    <property type="entry name" value="SAM-dependent_MTases_sf"/>
</dbReference>
<dbReference type="FunFam" id="3.10.330.20:FF:000003">
    <property type="entry name" value="tRNA (Adenine(58)-N(1))-methyltransferase, mitochondrial isoform X1"/>
    <property type="match status" value="1"/>
</dbReference>
<evidence type="ECO:0000256" key="5">
    <source>
        <dbReference type="ARBA" id="ARBA00022694"/>
    </source>
</evidence>
<dbReference type="FunFam" id="3.40.50.150:FF:000586">
    <property type="entry name" value="tRNA (adenine(58)-N(1))-methyltransferase catalytic subunit TRMT61A"/>
    <property type="match status" value="1"/>
</dbReference>
<dbReference type="Pfam" id="PF08704">
    <property type="entry name" value="GCD14"/>
    <property type="match status" value="1"/>
</dbReference>
<protein>
    <recommendedName>
        <fullName evidence="1">tRNA (adenine(58)-N(1))-methyltransferase</fullName>
        <ecNumber evidence="1">2.1.1.220</ecNumber>
    </recommendedName>
</protein>
<dbReference type="AlphaFoldDB" id="A0A7K9Y4R5"/>
<dbReference type="PANTHER" id="PTHR12133:SF1">
    <property type="entry name" value="TRNA (ADENINE(58)-N(1))-METHYLTRANSFERASE, MITOCHONDRIAL"/>
    <property type="match status" value="1"/>
</dbReference>
<accession>A0A7K9Y4R5</accession>
<keyword evidence="2" id="KW-0489">Methyltransferase</keyword>
<dbReference type="InterPro" id="IPR014816">
    <property type="entry name" value="tRNA_MeTrfase_Gcd14"/>
</dbReference>
<reference evidence="9 10" key="1">
    <citation type="submission" date="2019-09" db="EMBL/GenBank/DDBJ databases">
        <title>Bird 10,000 Genomes (B10K) Project - Family phase.</title>
        <authorList>
            <person name="Zhang G."/>
        </authorList>
    </citation>
    <scope>NUCLEOTIDE SEQUENCE [LARGE SCALE GENOMIC DNA]</scope>
    <source>
        <strain evidence="9">B10K-DU-001-53</strain>
        <tissue evidence="9">Muscle</tissue>
    </source>
</reference>
<feature type="domain" description="tRNA (adenine(58)-N(1))-methyltransferase catalytic subunit TRM61 C-terminal" evidence="7">
    <location>
        <begin position="75"/>
        <end position="252"/>
    </location>
</feature>
<dbReference type="SUPFAM" id="SSF53335">
    <property type="entry name" value="S-adenosyl-L-methionine-dependent methyltransferases"/>
    <property type="match status" value="1"/>
</dbReference>
<keyword evidence="4" id="KW-0949">S-adenosyl-L-methionine</keyword>
<evidence type="ECO:0000256" key="1">
    <source>
        <dbReference type="ARBA" id="ARBA00012796"/>
    </source>
</evidence>
<keyword evidence="10" id="KW-1185">Reference proteome</keyword>
<dbReference type="InterPro" id="IPR049470">
    <property type="entry name" value="TRM61_C"/>
</dbReference>
<evidence type="ECO:0000259" key="7">
    <source>
        <dbReference type="Pfam" id="PF08704"/>
    </source>
</evidence>
<name>A0A7K9Y4R5_9GALL</name>
<dbReference type="Pfam" id="PF21985">
    <property type="entry name" value="TR61B_FKBP-like"/>
    <property type="match status" value="1"/>
</dbReference>
<evidence type="ECO:0000256" key="6">
    <source>
        <dbReference type="ARBA" id="ARBA00048481"/>
    </source>
</evidence>
<evidence type="ECO:0000313" key="9">
    <source>
        <dbReference type="EMBL" id="NXJ04983.1"/>
    </source>
</evidence>
<gene>
    <name evidence="9" type="primary">Trmt61b</name>
    <name evidence="9" type="ORF">ODOGUJ_R03016</name>
</gene>
<organism evidence="9 10">
    <name type="scientific">Odontophorus gujanensis</name>
    <name type="common">marbled wood quail</name>
    <dbReference type="NCBI Taxonomy" id="886794"/>
    <lineage>
        <taxon>Eukaryota</taxon>
        <taxon>Metazoa</taxon>
        <taxon>Chordata</taxon>
        <taxon>Craniata</taxon>
        <taxon>Vertebrata</taxon>
        <taxon>Euteleostomi</taxon>
        <taxon>Archelosauria</taxon>
        <taxon>Archosauria</taxon>
        <taxon>Dinosauria</taxon>
        <taxon>Saurischia</taxon>
        <taxon>Theropoda</taxon>
        <taxon>Coelurosauria</taxon>
        <taxon>Aves</taxon>
        <taxon>Neognathae</taxon>
        <taxon>Galloanserae</taxon>
        <taxon>Galliformes</taxon>
        <taxon>Odontophoridae</taxon>
        <taxon>Odontophorus</taxon>
    </lineage>
</organism>